<organism evidence="7 8">
    <name type="scientific">candidate division CPR2 bacterium GW2011_GWC2_39_10</name>
    <dbReference type="NCBI Taxonomy" id="1618345"/>
    <lineage>
        <taxon>Bacteria</taxon>
        <taxon>Bacteria division CPR2</taxon>
    </lineage>
</organism>
<dbReference type="GO" id="GO:0005840">
    <property type="term" value="C:ribosome"/>
    <property type="evidence" value="ECO:0007669"/>
    <property type="project" value="UniProtKB-KW"/>
</dbReference>
<dbReference type="NCBIfam" id="TIGR01032">
    <property type="entry name" value="rplT_bact"/>
    <property type="match status" value="1"/>
</dbReference>
<evidence type="ECO:0000256" key="6">
    <source>
        <dbReference type="RuleBase" id="RU000560"/>
    </source>
</evidence>
<keyword evidence="3 5" id="KW-0687">Ribonucleoprotein</keyword>
<evidence type="ECO:0000256" key="4">
    <source>
        <dbReference type="ARBA" id="ARBA00035172"/>
    </source>
</evidence>
<comment type="caution">
    <text evidence="7">The sequence shown here is derived from an EMBL/GenBank/DDBJ whole genome shotgun (WGS) entry which is preliminary data.</text>
</comment>
<keyword evidence="5 6" id="KW-0694">RNA-binding</keyword>
<evidence type="ECO:0000313" key="7">
    <source>
        <dbReference type="EMBL" id="KKQ94156.1"/>
    </source>
</evidence>
<dbReference type="GO" id="GO:0000027">
    <property type="term" value="P:ribosomal large subunit assembly"/>
    <property type="evidence" value="ECO:0007669"/>
    <property type="project" value="UniProtKB-UniRule"/>
</dbReference>
<dbReference type="AlphaFoldDB" id="A0A0G0PXP2"/>
<evidence type="ECO:0000256" key="3">
    <source>
        <dbReference type="ARBA" id="ARBA00023274"/>
    </source>
</evidence>
<evidence type="ECO:0000313" key="8">
    <source>
        <dbReference type="Proteomes" id="UP000034207"/>
    </source>
</evidence>
<accession>A0A0G0PXP2</accession>
<dbReference type="FunFam" id="1.10.1900.20:FF:000001">
    <property type="entry name" value="50S ribosomal protein L20"/>
    <property type="match status" value="1"/>
</dbReference>
<dbReference type="InterPro" id="IPR005813">
    <property type="entry name" value="Ribosomal_bL20"/>
</dbReference>
<proteinExistence type="inferred from homology"/>
<evidence type="ECO:0000256" key="5">
    <source>
        <dbReference type="HAMAP-Rule" id="MF_00382"/>
    </source>
</evidence>
<dbReference type="Proteomes" id="UP000034207">
    <property type="component" value="Unassembled WGS sequence"/>
</dbReference>
<dbReference type="GO" id="GO:1990904">
    <property type="term" value="C:ribonucleoprotein complex"/>
    <property type="evidence" value="ECO:0007669"/>
    <property type="project" value="UniProtKB-KW"/>
</dbReference>
<dbReference type="InterPro" id="IPR035566">
    <property type="entry name" value="Ribosomal_protein_bL20_C"/>
</dbReference>
<dbReference type="CDD" id="cd07026">
    <property type="entry name" value="Ribosomal_L20"/>
    <property type="match status" value="1"/>
</dbReference>
<comment type="similarity">
    <text evidence="1 5 6">Belongs to the bacterial ribosomal protein bL20 family.</text>
</comment>
<dbReference type="HAMAP" id="MF_00382">
    <property type="entry name" value="Ribosomal_bL20"/>
    <property type="match status" value="1"/>
</dbReference>
<protein>
    <recommendedName>
        <fullName evidence="4 5">Large ribosomal subunit protein bL20</fullName>
    </recommendedName>
</protein>
<comment type="function">
    <text evidence="5 6">Binds directly to 23S ribosomal RNA and is necessary for the in vitro assembly process of the 50S ribosomal subunit. It is not involved in the protein synthesizing functions of that subunit.</text>
</comment>
<dbReference type="PRINTS" id="PR00062">
    <property type="entry name" value="RIBOSOMALL20"/>
</dbReference>
<sequence length="114" mass="13274">MRVKRGTVTKRKHKKILKATKGMKGLRRTSVKKAKEALLKAWTYQYRDRKTRKRDFRSLWITRINAALTGYDLSYSKFIGGLKKAGIKLDRKTLAELAVRKPHAFEAVVKEIKK</sequence>
<evidence type="ECO:0000256" key="2">
    <source>
        <dbReference type="ARBA" id="ARBA00022980"/>
    </source>
</evidence>
<name>A0A0G0PXP2_UNCC2</name>
<keyword evidence="2 5" id="KW-0689">Ribosomal protein</keyword>
<dbReference type="EMBL" id="LBVV01000012">
    <property type="protein sequence ID" value="KKQ94156.1"/>
    <property type="molecule type" value="Genomic_DNA"/>
</dbReference>
<dbReference type="Gene3D" id="1.10.1900.20">
    <property type="entry name" value="Ribosomal protein L20"/>
    <property type="match status" value="1"/>
</dbReference>
<evidence type="ECO:0000256" key="1">
    <source>
        <dbReference type="ARBA" id="ARBA00007698"/>
    </source>
</evidence>
<dbReference type="GO" id="GO:0006412">
    <property type="term" value="P:translation"/>
    <property type="evidence" value="ECO:0007669"/>
    <property type="project" value="InterPro"/>
</dbReference>
<keyword evidence="5 6" id="KW-0699">rRNA-binding</keyword>
<dbReference type="Pfam" id="PF00453">
    <property type="entry name" value="Ribosomal_L20"/>
    <property type="match status" value="1"/>
</dbReference>
<gene>
    <name evidence="5" type="primary">rplT</name>
    <name evidence="7" type="ORF">UT18_C0012G0008</name>
</gene>
<dbReference type="Gene3D" id="6.10.160.10">
    <property type="match status" value="1"/>
</dbReference>
<reference evidence="7" key="1">
    <citation type="journal article" date="2015" name="Nature">
        <title>rRNA introns, odd ribosomes, and small enigmatic genomes across a large radiation of phyla.</title>
        <authorList>
            <person name="Brown C.T."/>
            <person name="Hug L.A."/>
            <person name="Thomas B.C."/>
            <person name="Sharon I."/>
            <person name="Castelle C.J."/>
            <person name="Singh A."/>
            <person name="Wilkins M.J."/>
            <person name="Williams K.H."/>
            <person name="Banfield J.F."/>
        </authorList>
    </citation>
    <scope>NUCLEOTIDE SEQUENCE [LARGE SCALE GENOMIC DNA]</scope>
</reference>
<dbReference type="GO" id="GO:0019843">
    <property type="term" value="F:rRNA binding"/>
    <property type="evidence" value="ECO:0007669"/>
    <property type="project" value="UniProtKB-UniRule"/>
</dbReference>
<dbReference type="PATRIC" id="fig|1618345.3.peg.749"/>
<dbReference type="GO" id="GO:0003735">
    <property type="term" value="F:structural constituent of ribosome"/>
    <property type="evidence" value="ECO:0007669"/>
    <property type="project" value="InterPro"/>
</dbReference>
<dbReference type="STRING" id="1618345.UT18_C0012G0008"/>
<dbReference type="PANTHER" id="PTHR10986">
    <property type="entry name" value="39S RIBOSOMAL PROTEIN L20"/>
    <property type="match status" value="1"/>
</dbReference>
<dbReference type="SUPFAM" id="SSF74731">
    <property type="entry name" value="Ribosomal protein L20"/>
    <property type="match status" value="1"/>
</dbReference>